<protein>
    <recommendedName>
        <fullName evidence="11">RanBP2-type domain-containing protein</fullName>
    </recommendedName>
</protein>
<dbReference type="GO" id="GO:0006508">
    <property type="term" value="P:proteolysis"/>
    <property type="evidence" value="ECO:0007669"/>
    <property type="project" value="UniProtKB-KW"/>
</dbReference>
<organism evidence="12 13">
    <name type="scientific">Taxus chinensis</name>
    <name type="common">Chinese yew</name>
    <name type="synonym">Taxus wallichiana var. chinensis</name>
    <dbReference type="NCBI Taxonomy" id="29808"/>
    <lineage>
        <taxon>Eukaryota</taxon>
        <taxon>Viridiplantae</taxon>
        <taxon>Streptophyta</taxon>
        <taxon>Embryophyta</taxon>
        <taxon>Tracheophyta</taxon>
        <taxon>Spermatophyta</taxon>
        <taxon>Pinopsida</taxon>
        <taxon>Pinidae</taxon>
        <taxon>Conifers II</taxon>
        <taxon>Cupressales</taxon>
        <taxon>Taxaceae</taxon>
        <taxon>Taxus</taxon>
    </lineage>
</organism>
<dbReference type="SUPFAM" id="SSF144091">
    <property type="entry name" value="Rhomboid-like"/>
    <property type="match status" value="1"/>
</dbReference>
<dbReference type="EMBL" id="JAHRHJ020000008">
    <property type="protein sequence ID" value="KAH9306233.1"/>
    <property type="molecule type" value="Genomic_DNA"/>
</dbReference>
<accession>A0AA38FMS0</accession>
<keyword evidence="7" id="KW-0862">Zinc</keyword>
<dbReference type="InterPro" id="IPR001876">
    <property type="entry name" value="Znf_RanBP2"/>
</dbReference>
<dbReference type="GO" id="GO:0004252">
    <property type="term" value="F:serine-type endopeptidase activity"/>
    <property type="evidence" value="ECO:0007669"/>
    <property type="project" value="TreeGrafter"/>
</dbReference>
<sequence length="284" mass="31462">MSVMGIPITVSLVSVMVLVYLRPPQFLEDSCTPTKDFDPKQWFLSIFHHASKGQFAYQIISLLCKGTILEGSIGSRRFASVVLKLLLTIEGMIVMAVKGMQLWGEANIFSSICGGHLWSILFGMYGFILSTCQNWNALVIAATFTAELASVYFLYPFIPVSGPVCGTLAGLLCSYAPQLAIRCWNMTFPLQMIEVQQNSYLNVWNCQSCQSGNGVFVFACENCGVPREHVAYDNSVMDDPQSSVINRMISDSTEPVWNCMSCRSQNGVFVHACETCGTERPIYN</sequence>
<evidence type="ECO:0000256" key="10">
    <source>
        <dbReference type="SAM" id="Phobius"/>
    </source>
</evidence>
<dbReference type="InterPro" id="IPR035952">
    <property type="entry name" value="Rhomboid-like_sf"/>
</dbReference>
<keyword evidence="9 10" id="KW-0472">Membrane</keyword>
<evidence type="ECO:0000256" key="5">
    <source>
        <dbReference type="ARBA" id="ARBA00022723"/>
    </source>
</evidence>
<evidence type="ECO:0000313" key="12">
    <source>
        <dbReference type="EMBL" id="KAH9306233.1"/>
    </source>
</evidence>
<dbReference type="Gene3D" id="1.20.1540.10">
    <property type="entry name" value="Rhomboid-like"/>
    <property type="match status" value="1"/>
</dbReference>
<keyword evidence="4 10" id="KW-0812">Transmembrane</keyword>
<evidence type="ECO:0000256" key="6">
    <source>
        <dbReference type="ARBA" id="ARBA00022771"/>
    </source>
</evidence>
<evidence type="ECO:0000256" key="3">
    <source>
        <dbReference type="ARBA" id="ARBA00022670"/>
    </source>
</evidence>
<dbReference type="Proteomes" id="UP000824469">
    <property type="component" value="Unassembled WGS sequence"/>
</dbReference>
<reference evidence="12 13" key="1">
    <citation type="journal article" date="2021" name="Nat. Plants">
        <title>The Taxus genome provides insights into paclitaxel biosynthesis.</title>
        <authorList>
            <person name="Xiong X."/>
            <person name="Gou J."/>
            <person name="Liao Q."/>
            <person name="Li Y."/>
            <person name="Zhou Q."/>
            <person name="Bi G."/>
            <person name="Li C."/>
            <person name="Du R."/>
            <person name="Wang X."/>
            <person name="Sun T."/>
            <person name="Guo L."/>
            <person name="Liang H."/>
            <person name="Lu P."/>
            <person name="Wu Y."/>
            <person name="Zhang Z."/>
            <person name="Ro D.K."/>
            <person name="Shang Y."/>
            <person name="Huang S."/>
            <person name="Yan J."/>
        </authorList>
    </citation>
    <scope>NUCLEOTIDE SEQUENCE [LARGE SCALE GENOMIC DNA]</scope>
    <source>
        <strain evidence="12">Ta-2019</strain>
    </source>
</reference>
<evidence type="ECO:0000256" key="8">
    <source>
        <dbReference type="ARBA" id="ARBA00022989"/>
    </source>
</evidence>
<feature type="transmembrane region" description="Helical" evidence="10">
    <location>
        <begin position="6"/>
        <end position="21"/>
    </location>
</feature>
<dbReference type="GO" id="GO:0008270">
    <property type="term" value="F:zinc ion binding"/>
    <property type="evidence" value="ECO:0007669"/>
    <property type="project" value="UniProtKB-KW"/>
</dbReference>
<proteinExistence type="inferred from homology"/>
<comment type="similarity">
    <text evidence="2">Belongs to the peptidase S54 family.</text>
</comment>
<keyword evidence="3" id="KW-0645">Protease</keyword>
<evidence type="ECO:0000256" key="7">
    <source>
        <dbReference type="ARBA" id="ARBA00022833"/>
    </source>
</evidence>
<comment type="caution">
    <text evidence="12">The sequence shown here is derived from an EMBL/GenBank/DDBJ whole genome shotgun (WGS) entry which is preliminary data.</text>
</comment>
<comment type="subcellular location">
    <subcellularLocation>
        <location evidence="1">Membrane</location>
        <topology evidence="1">Multi-pass membrane protein</topology>
    </subcellularLocation>
</comment>
<dbReference type="PROSITE" id="PS01358">
    <property type="entry name" value="ZF_RANBP2_1"/>
    <property type="match status" value="2"/>
</dbReference>
<keyword evidence="5" id="KW-0479">Metal-binding</keyword>
<name>A0AA38FMS0_TAXCH</name>
<evidence type="ECO:0000256" key="4">
    <source>
        <dbReference type="ARBA" id="ARBA00022692"/>
    </source>
</evidence>
<evidence type="ECO:0000259" key="11">
    <source>
        <dbReference type="PROSITE" id="PS01358"/>
    </source>
</evidence>
<dbReference type="PANTHER" id="PTHR43066:SF1">
    <property type="entry name" value="RHOMBOID PROTEIN 2"/>
    <property type="match status" value="1"/>
</dbReference>
<dbReference type="OMA" id="WGEANIF"/>
<feature type="transmembrane region" description="Helical" evidence="10">
    <location>
        <begin position="78"/>
        <end position="96"/>
    </location>
</feature>
<gene>
    <name evidence="12" type="ORF">KI387_010637</name>
</gene>
<feature type="domain" description="RanBP2-type" evidence="11">
    <location>
        <begin position="204"/>
        <end position="223"/>
    </location>
</feature>
<dbReference type="GO" id="GO:0016020">
    <property type="term" value="C:membrane"/>
    <property type="evidence" value="ECO:0007669"/>
    <property type="project" value="UniProtKB-SubCell"/>
</dbReference>
<dbReference type="PANTHER" id="PTHR43066">
    <property type="entry name" value="RHOMBOID-RELATED PROTEIN"/>
    <property type="match status" value="1"/>
</dbReference>
<dbReference type="AlphaFoldDB" id="A0AA38FMS0"/>
<keyword evidence="8 10" id="KW-1133">Transmembrane helix</keyword>
<feature type="transmembrane region" description="Helical" evidence="10">
    <location>
        <begin position="108"/>
        <end position="128"/>
    </location>
</feature>
<evidence type="ECO:0000313" key="13">
    <source>
        <dbReference type="Proteomes" id="UP000824469"/>
    </source>
</evidence>
<feature type="domain" description="RanBP2-type" evidence="11">
    <location>
        <begin position="257"/>
        <end position="276"/>
    </location>
</feature>
<evidence type="ECO:0000256" key="9">
    <source>
        <dbReference type="ARBA" id="ARBA00023136"/>
    </source>
</evidence>
<evidence type="ECO:0000256" key="1">
    <source>
        <dbReference type="ARBA" id="ARBA00004141"/>
    </source>
</evidence>
<keyword evidence="6" id="KW-0863">Zinc-finger</keyword>
<keyword evidence="13" id="KW-1185">Reference proteome</keyword>
<keyword evidence="3" id="KW-0378">Hydrolase</keyword>
<evidence type="ECO:0000256" key="2">
    <source>
        <dbReference type="ARBA" id="ARBA00009045"/>
    </source>
</evidence>
<feature type="transmembrane region" description="Helical" evidence="10">
    <location>
        <begin position="135"/>
        <end position="155"/>
    </location>
</feature>